<dbReference type="OrthoDB" id="8625101at2759"/>
<feature type="region of interest" description="Disordered" evidence="1">
    <location>
        <begin position="322"/>
        <end position="346"/>
    </location>
</feature>
<feature type="compositionally biased region" description="Basic and acidic residues" evidence="1">
    <location>
        <begin position="322"/>
        <end position="333"/>
    </location>
</feature>
<dbReference type="PANTHER" id="PTHR13199:SF11">
    <property type="entry name" value="PROTEIN ATOSSA"/>
    <property type="match status" value="1"/>
</dbReference>
<comment type="caution">
    <text evidence="3">The sequence shown here is derived from an EMBL/GenBank/DDBJ whole genome shotgun (WGS) entry which is preliminary data.</text>
</comment>
<feature type="region of interest" description="Disordered" evidence="1">
    <location>
        <begin position="367"/>
        <end position="489"/>
    </location>
</feature>
<feature type="compositionally biased region" description="Low complexity" evidence="1">
    <location>
        <begin position="400"/>
        <end position="447"/>
    </location>
</feature>
<dbReference type="EMBL" id="RSCE01000003">
    <property type="protein sequence ID" value="RSH84876.1"/>
    <property type="molecule type" value="Genomic_DNA"/>
</dbReference>
<dbReference type="Proteomes" id="UP000279236">
    <property type="component" value="Unassembled WGS sequence"/>
</dbReference>
<protein>
    <recommendedName>
        <fullName evidence="2">Atos-like conserved domain-containing protein</fullName>
    </recommendedName>
</protein>
<gene>
    <name evidence="3" type="ORF">EHS24_006409</name>
</gene>
<organism evidence="3 4">
    <name type="scientific">Apiotrichum porosum</name>
    <dbReference type="NCBI Taxonomy" id="105984"/>
    <lineage>
        <taxon>Eukaryota</taxon>
        <taxon>Fungi</taxon>
        <taxon>Dikarya</taxon>
        <taxon>Basidiomycota</taxon>
        <taxon>Agaricomycotina</taxon>
        <taxon>Tremellomycetes</taxon>
        <taxon>Trichosporonales</taxon>
        <taxon>Trichosporonaceae</taxon>
        <taxon>Apiotrichum</taxon>
    </lineage>
</organism>
<feature type="domain" description="Atos-like conserved" evidence="2">
    <location>
        <begin position="79"/>
        <end position="145"/>
    </location>
</feature>
<dbReference type="Pfam" id="PF13915">
    <property type="entry name" value="DUF4210"/>
    <property type="match status" value="1"/>
</dbReference>
<evidence type="ECO:0000313" key="4">
    <source>
        <dbReference type="Proteomes" id="UP000279236"/>
    </source>
</evidence>
<evidence type="ECO:0000313" key="3">
    <source>
        <dbReference type="EMBL" id="RSH84876.1"/>
    </source>
</evidence>
<name>A0A427Y157_9TREE</name>
<accession>A0A427Y157</accession>
<dbReference type="RefSeq" id="XP_028478324.1">
    <property type="nucleotide sequence ID" value="XM_028621872.1"/>
</dbReference>
<feature type="compositionally biased region" description="Polar residues" evidence="1">
    <location>
        <begin position="43"/>
        <end position="56"/>
    </location>
</feature>
<dbReference type="AlphaFoldDB" id="A0A427Y157"/>
<sequence length="489" mass="51213">MTIAISPPQAYSTSPLRSSPLTGKALLKSAVPIPAPVRKPRTLSATHPSPLTLTSNTPGSPTSVASTSPSTSLSRSQPLLGSYGLSLLQRRMSQHAPHNVDTFALRLRAVATGPCPPTLRAPPPLSIPFTATYYDLAEGVNTPWVADVDLESWFFTAYSGGGVPTPAPVGVKSGAFTATPSPLAPGIPASAPASTSVATSSLPPPPHYPGYRVAPVGQLQILITTPSAAVKAFVVPYDLRGLAVGARLLARERTFVLGESVQAGTGGPPPSPSAPRESLRYAVQLQFVCAAAPPSEAEFGDGRAFYVSRALKLVFASTPLEREAEVRDERADEVVPPSESGGSASCGDWLRARKRYLARTAGVRGATKARRAVGFSPPRERPASPLPPGTSPRSLLSALAPDDSVSAGAGASATSPGTTPGSSAPPSRSASRAGDADTPAAPRVPARTQRRRRSWRAERELSERLRALEIGNTTSSLVEEREERREERR</sequence>
<dbReference type="SMART" id="SM01177">
    <property type="entry name" value="DUF4210"/>
    <property type="match status" value="1"/>
</dbReference>
<keyword evidence="4" id="KW-1185">Reference proteome</keyword>
<feature type="region of interest" description="Disordered" evidence="1">
    <location>
        <begin position="37"/>
        <end position="77"/>
    </location>
</feature>
<evidence type="ECO:0000256" key="1">
    <source>
        <dbReference type="SAM" id="MobiDB-lite"/>
    </source>
</evidence>
<dbReference type="GeneID" id="39590952"/>
<evidence type="ECO:0000259" key="2">
    <source>
        <dbReference type="SMART" id="SM01177"/>
    </source>
</evidence>
<dbReference type="STRING" id="105984.A0A427Y157"/>
<feature type="compositionally biased region" description="Low complexity" evidence="1">
    <location>
        <begin position="57"/>
        <end position="77"/>
    </location>
</feature>
<reference evidence="3 4" key="1">
    <citation type="submission" date="2018-11" db="EMBL/GenBank/DDBJ databases">
        <title>Genome sequence of Apiotrichum porosum DSM 27194.</title>
        <authorList>
            <person name="Aliyu H."/>
            <person name="Gorte O."/>
            <person name="Ochsenreither K."/>
        </authorList>
    </citation>
    <scope>NUCLEOTIDE SEQUENCE [LARGE SCALE GENOMIC DNA]</scope>
    <source>
        <strain evidence="3 4">DSM 27194</strain>
    </source>
</reference>
<dbReference type="PANTHER" id="PTHR13199">
    <property type="entry name" value="GH03947P"/>
    <property type="match status" value="1"/>
</dbReference>
<dbReference type="InterPro" id="IPR051506">
    <property type="entry name" value="ATOS_Transcription_Regulators"/>
</dbReference>
<feature type="compositionally biased region" description="Basic and acidic residues" evidence="1">
    <location>
        <begin position="455"/>
        <end position="467"/>
    </location>
</feature>
<dbReference type="InterPro" id="IPR025261">
    <property type="entry name" value="Atos-like_cons_dom"/>
</dbReference>
<feature type="compositionally biased region" description="Basic and acidic residues" evidence="1">
    <location>
        <begin position="478"/>
        <end position="489"/>
    </location>
</feature>
<proteinExistence type="predicted"/>